<gene>
    <name evidence="1" type="ORF">F4Y08_11100</name>
</gene>
<protein>
    <submittedName>
        <fullName evidence="1">Nucleotidyl transferase AbiEii/AbiGii toxin family protein</fullName>
    </submittedName>
</protein>
<dbReference type="EMBL" id="VXPY01000079">
    <property type="protein sequence ID" value="MYD90866.1"/>
    <property type="molecule type" value="Genomic_DNA"/>
</dbReference>
<keyword evidence="1" id="KW-0808">Transferase</keyword>
<dbReference type="GO" id="GO:0016740">
    <property type="term" value="F:transferase activity"/>
    <property type="evidence" value="ECO:0007669"/>
    <property type="project" value="UniProtKB-KW"/>
</dbReference>
<accession>A0A6B1DV37</accession>
<dbReference type="AlphaFoldDB" id="A0A6B1DV37"/>
<evidence type="ECO:0000313" key="1">
    <source>
        <dbReference type="EMBL" id="MYD90866.1"/>
    </source>
</evidence>
<comment type="caution">
    <text evidence="1">The sequence shown here is derived from an EMBL/GenBank/DDBJ whole genome shotgun (WGS) entry which is preliminary data.</text>
</comment>
<organism evidence="1">
    <name type="scientific">Caldilineaceae bacterium SB0662_bin_9</name>
    <dbReference type="NCBI Taxonomy" id="2605258"/>
    <lineage>
        <taxon>Bacteria</taxon>
        <taxon>Bacillati</taxon>
        <taxon>Chloroflexota</taxon>
        <taxon>Caldilineae</taxon>
        <taxon>Caldilineales</taxon>
        <taxon>Caldilineaceae</taxon>
    </lineage>
</organism>
<reference evidence="1" key="1">
    <citation type="submission" date="2019-09" db="EMBL/GenBank/DDBJ databases">
        <title>Characterisation of the sponge microbiome using genome-centric metagenomics.</title>
        <authorList>
            <person name="Engelberts J.P."/>
            <person name="Robbins S.J."/>
            <person name="De Goeij J.M."/>
            <person name="Aranda M."/>
            <person name="Bell S.C."/>
            <person name="Webster N.S."/>
        </authorList>
    </citation>
    <scope>NUCLEOTIDE SEQUENCE</scope>
    <source>
        <strain evidence="1">SB0662_bin_9</strain>
    </source>
</reference>
<sequence length="245" mass="27238">MQSTPNVPDAARRAWHRLLLATADLQAVVSDSVLVGGTAAALAASHRYSHDSDHVLPDLKNRFAEITKLLDSTPGWHTARIREPVLILGSLHGIRMGLRQLLRPDPLEAETITFRGRSIRVPTYAEILRIKGFLVIRRNAVRDYVDCCALLQRLDDADLAMALTPFNRLYAFDQPGGEPPLYRLAMRLVNPVPDDLDNVDGRQLESRAGHPWEWDATATACLQQGLRVMDLVDRSPLATPDTPAE</sequence>
<name>A0A6B1DV37_9CHLR</name>
<proteinExistence type="predicted"/>